<protein>
    <submittedName>
        <fullName evidence="2">Uncharacterized protein</fullName>
    </submittedName>
</protein>
<evidence type="ECO:0000313" key="3">
    <source>
        <dbReference type="Proteomes" id="UP000315496"/>
    </source>
</evidence>
<dbReference type="Proteomes" id="UP000315496">
    <property type="component" value="Chromosome 5"/>
</dbReference>
<feature type="transmembrane region" description="Helical" evidence="1">
    <location>
        <begin position="31"/>
        <end position="51"/>
    </location>
</feature>
<name>A0A4Z1SLL2_GIAMU</name>
<accession>A0A4Z1SLL2</accession>
<dbReference type="EMBL" id="VDLU01000005">
    <property type="protein sequence ID" value="TNJ26420.1"/>
    <property type="molecule type" value="Genomic_DNA"/>
</dbReference>
<organism evidence="2 3">
    <name type="scientific">Giardia muris</name>
    <dbReference type="NCBI Taxonomy" id="5742"/>
    <lineage>
        <taxon>Eukaryota</taxon>
        <taxon>Metamonada</taxon>
        <taxon>Diplomonadida</taxon>
        <taxon>Hexamitidae</taxon>
        <taxon>Giardiinae</taxon>
        <taxon>Giardia</taxon>
    </lineage>
</organism>
<reference evidence="2 3" key="1">
    <citation type="submission" date="2019-05" db="EMBL/GenBank/DDBJ databases">
        <title>The compact genome of Giardia muris reveals important steps in the evolution of intestinal protozoan parasites.</title>
        <authorList>
            <person name="Xu F."/>
            <person name="Jimenez-Gonzalez A."/>
            <person name="Einarsson E."/>
            <person name="Astvaldsson A."/>
            <person name="Peirasmaki D."/>
            <person name="Eckmann L."/>
            <person name="Andersson J.O."/>
            <person name="Svard S.G."/>
            <person name="Jerlstrom-Hultqvist J."/>
        </authorList>
    </citation>
    <scope>NUCLEOTIDE SEQUENCE [LARGE SCALE GENOMIC DNA]</scope>
    <source>
        <strain evidence="2 3">Roberts-Thomson</strain>
    </source>
</reference>
<feature type="transmembrane region" description="Helical" evidence="1">
    <location>
        <begin position="164"/>
        <end position="187"/>
    </location>
</feature>
<dbReference type="OrthoDB" id="10257376at2759"/>
<feature type="transmembrane region" description="Helical" evidence="1">
    <location>
        <begin position="92"/>
        <end position="111"/>
    </location>
</feature>
<evidence type="ECO:0000256" key="1">
    <source>
        <dbReference type="SAM" id="Phobius"/>
    </source>
</evidence>
<sequence>MESNPSWMPFGSHGMCYMASETLTLTFLADIQALFSFPTICFVLWMLLLPLEYKAWLTLTNGTLISLEVYLLGLALPIPAVCLFGSELEVGLNYSFDPLIILVTIFSLSVFHLETPLKPSIRTWFYPTMSLTLLTIAGSISLLLGISNIFLLVMTVLASALAFYYGYVTPFAVRTIDIGILLGYMLLMNQEVPDGHLSFTIPVVGLATTLIPWLVVTLDRCSFQSLLLQAIMYPYFLALRKPLKRVSQRREYRPISCAIVYYLVLLLCLTQFVIYSIDFAFLSS</sequence>
<feature type="transmembrane region" description="Helical" evidence="1">
    <location>
        <begin position="259"/>
        <end position="282"/>
    </location>
</feature>
<evidence type="ECO:0000313" key="2">
    <source>
        <dbReference type="EMBL" id="TNJ26420.1"/>
    </source>
</evidence>
<keyword evidence="1" id="KW-0472">Membrane</keyword>
<keyword evidence="1" id="KW-0812">Transmembrane</keyword>
<dbReference type="VEuPathDB" id="GiardiaDB:GMRT_14665"/>
<gene>
    <name evidence="2" type="ORF">GMRT_14665</name>
</gene>
<comment type="caution">
    <text evidence="2">The sequence shown here is derived from an EMBL/GenBank/DDBJ whole genome shotgun (WGS) entry which is preliminary data.</text>
</comment>
<feature type="transmembrane region" description="Helical" evidence="1">
    <location>
        <begin position="199"/>
        <end position="216"/>
    </location>
</feature>
<feature type="transmembrane region" description="Helical" evidence="1">
    <location>
        <begin position="131"/>
        <end position="158"/>
    </location>
</feature>
<feature type="transmembrane region" description="Helical" evidence="1">
    <location>
        <begin position="63"/>
        <end position="86"/>
    </location>
</feature>
<proteinExistence type="predicted"/>
<keyword evidence="1" id="KW-1133">Transmembrane helix</keyword>
<feature type="transmembrane region" description="Helical" evidence="1">
    <location>
        <begin position="222"/>
        <end position="239"/>
    </location>
</feature>
<dbReference type="AlphaFoldDB" id="A0A4Z1SLL2"/>
<keyword evidence="3" id="KW-1185">Reference proteome</keyword>